<dbReference type="NCBIfam" id="NF003613">
    <property type="entry name" value="PRK05257.3-4"/>
    <property type="match status" value="1"/>
</dbReference>
<sequence>MVPKENQVDVAIVGGGIVSATLATMLAELRGDMRILVLERLGDVAEESSQAMNNAGTGHAANCELNYTPEKPDGSVDITKALNINASFEVSLQFWSHLVERGIIPAPSTFLNPCPHLSFVWGEANTRFLRTRQARLSGHPMFADMRITEDPAELKEWMPLIMEGREPGTPLAATRVDRGTDLDFGSLAHTMFTALKRRPGFRLEVNHDVQDLTREPYGLWRLKVADRKEGGHKEFTARFVFLGAGGGALPLLLKSGIPEADGYGGFPVSGQWLVCKNPSIVARHAAKVYGKATIGAPPMSVPHLDTRIIGESRALLFGPYAGFTTKYLKEGSYLDLPRSVKTTNLKPMLFAGLHNLDLTRYLIGQVLQSQEDRVKTLRDFIPTARLEDWDLEIAGQRVQIIKKDPKQGGKLEFGTEMVAAADGTLAALLGASPGASTCAATMVDLILKCFSESRTAEGQAIIRKMVPSHGHDLTKETDVLRAVRDRTNAVLGLR</sequence>
<dbReference type="AlphaFoldDB" id="A0AA48GHC7"/>
<dbReference type="NCBIfam" id="NF009875">
    <property type="entry name" value="PRK13339.1"/>
    <property type="match status" value="1"/>
</dbReference>
<dbReference type="NCBIfam" id="TIGR01320">
    <property type="entry name" value="mal_quin_oxido"/>
    <property type="match status" value="1"/>
</dbReference>
<evidence type="ECO:0000256" key="7">
    <source>
        <dbReference type="ARBA" id="ARBA00022827"/>
    </source>
</evidence>
<comment type="pathway">
    <text evidence="3 9">Carbohydrate metabolism; tricarboxylic acid cycle; oxaloacetate from (S)-malate (quinone route): step 1/1.</text>
</comment>
<dbReference type="NCBIfam" id="NF003606">
    <property type="entry name" value="PRK05257.2-1"/>
    <property type="match status" value="1"/>
</dbReference>
<evidence type="ECO:0000256" key="5">
    <source>
        <dbReference type="ARBA" id="ARBA00022532"/>
    </source>
</evidence>
<evidence type="ECO:0000256" key="9">
    <source>
        <dbReference type="HAMAP-Rule" id="MF_00212"/>
    </source>
</evidence>
<evidence type="ECO:0000256" key="8">
    <source>
        <dbReference type="ARBA" id="ARBA00023002"/>
    </source>
</evidence>
<dbReference type="Gene3D" id="3.50.50.60">
    <property type="entry name" value="FAD/NAD(P)-binding domain"/>
    <property type="match status" value="1"/>
</dbReference>
<dbReference type="GO" id="GO:0047545">
    <property type="term" value="F:(S)-2-hydroxyglutarate dehydrogenase activity"/>
    <property type="evidence" value="ECO:0007669"/>
    <property type="project" value="TreeGrafter"/>
</dbReference>
<dbReference type="KEGG" id="msil:METEAL_04210"/>
<dbReference type="EC" id="1.1.5.4" evidence="9"/>
<dbReference type="Proteomes" id="UP001238179">
    <property type="component" value="Chromosome"/>
</dbReference>
<evidence type="ECO:0000256" key="2">
    <source>
        <dbReference type="ARBA" id="ARBA00001974"/>
    </source>
</evidence>
<dbReference type="EMBL" id="AP027080">
    <property type="protein sequence ID" value="BDU71247.1"/>
    <property type="molecule type" value="Genomic_DNA"/>
</dbReference>
<dbReference type="GO" id="GO:0008924">
    <property type="term" value="F:L-malate dehydrogenase (quinone) activity"/>
    <property type="evidence" value="ECO:0007669"/>
    <property type="project" value="UniProtKB-UniRule"/>
</dbReference>
<name>A0AA48GHC7_9BACT</name>
<organism evidence="10 11">
    <name type="scientific">Mesoterricola silvestris</name>
    <dbReference type="NCBI Taxonomy" id="2927979"/>
    <lineage>
        <taxon>Bacteria</taxon>
        <taxon>Pseudomonadati</taxon>
        <taxon>Acidobacteriota</taxon>
        <taxon>Holophagae</taxon>
        <taxon>Holophagales</taxon>
        <taxon>Holophagaceae</taxon>
        <taxon>Mesoterricola</taxon>
    </lineage>
</organism>
<dbReference type="Pfam" id="PF06039">
    <property type="entry name" value="Mqo"/>
    <property type="match status" value="1"/>
</dbReference>
<dbReference type="NCBIfam" id="NF003611">
    <property type="entry name" value="PRK05257.3-2"/>
    <property type="match status" value="1"/>
</dbReference>
<evidence type="ECO:0000313" key="10">
    <source>
        <dbReference type="EMBL" id="BDU71247.1"/>
    </source>
</evidence>
<keyword evidence="7 9" id="KW-0274">FAD</keyword>
<comment type="similarity">
    <text evidence="4 9">Belongs to the MQO family.</text>
</comment>
<dbReference type="PANTHER" id="PTHR43104:SF2">
    <property type="entry name" value="L-2-HYDROXYGLUTARATE DEHYDROGENASE, MITOCHONDRIAL"/>
    <property type="match status" value="1"/>
</dbReference>
<dbReference type="HAMAP" id="MF_00212">
    <property type="entry name" value="MQO"/>
    <property type="match status" value="1"/>
</dbReference>
<keyword evidence="5 9" id="KW-0816">Tricarboxylic acid cycle</keyword>
<evidence type="ECO:0000256" key="1">
    <source>
        <dbReference type="ARBA" id="ARBA00001139"/>
    </source>
</evidence>
<evidence type="ECO:0000313" key="11">
    <source>
        <dbReference type="Proteomes" id="UP001238179"/>
    </source>
</evidence>
<evidence type="ECO:0000256" key="3">
    <source>
        <dbReference type="ARBA" id="ARBA00005012"/>
    </source>
</evidence>
<dbReference type="Gene3D" id="3.30.9.10">
    <property type="entry name" value="D-Amino Acid Oxidase, subunit A, domain 2"/>
    <property type="match status" value="1"/>
</dbReference>
<dbReference type="InterPro" id="IPR036188">
    <property type="entry name" value="FAD/NAD-bd_sf"/>
</dbReference>
<comment type="catalytic activity">
    <reaction evidence="1 9">
        <text>(S)-malate + a quinone = a quinol + oxaloacetate</text>
        <dbReference type="Rhea" id="RHEA:46012"/>
        <dbReference type="ChEBI" id="CHEBI:15589"/>
        <dbReference type="ChEBI" id="CHEBI:16452"/>
        <dbReference type="ChEBI" id="CHEBI:24646"/>
        <dbReference type="ChEBI" id="CHEBI:132124"/>
        <dbReference type="EC" id="1.1.5.4"/>
    </reaction>
</comment>
<dbReference type="InterPro" id="IPR006231">
    <property type="entry name" value="MQO"/>
</dbReference>
<keyword evidence="11" id="KW-1185">Reference proteome</keyword>
<dbReference type="SUPFAM" id="SSF51905">
    <property type="entry name" value="FAD/NAD(P)-binding domain"/>
    <property type="match status" value="1"/>
</dbReference>
<dbReference type="NCBIfam" id="NF003603">
    <property type="entry name" value="PRK05257.1-1"/>
    <property type="match status" value="1"/>
</dbReference>
<protein>
    <recommendedName>
        <fullName evidence="9">Probable malate:quinone oxidoreductase</fullName>
        <ecNumber evidence="9">1.1.5.4</ecNumber>
    </recommendedName>
    <alternativeName>
        <fullName evidence="9">MQO</fullName>
    </alternativeName>
    <alternativeName>
        <fullName evidence="9">Malate dehydrogenase [quinone]</fullName>
    </alternativeName>
</protein>
<keyword evidence="6 9" id="KW-0285">Flavoprotein</keyword>
<dbReference type="PANTHER" id="PTHR43104">
    <property type="entry name" value="L-2-HYDROXYGLUTARATE DEHYDROGENASE, MITOCHONDRIAL"/>
    <property type="match status" value="1"/>
</dbReference>
<keyword evidence="8 9" id="KW-0560">Oxidoreductase</keyword>
<evidence type="ECO:0000256" key="6">
    <source>
        <dbReference type="ARBA" id="ARBA00022630"/>
    </source>
</evidence>
<comment type="cofactor">
    <cofactor evidence="2 9">
        <name>FAD</name>
        <dbReference type="ChEBI" id="CHEBI:57692"/>
    </cofactor>
</comment>
<proteinExistence type="inferred from homology"/>
<accession>A0AA48GHC7</accession>
<evidence type="ECO:0000256" key="4">
    <source>
        <dbReference type="ARBA" id="ARBA00006389"/>
    </source>
</evidence>
<gene>
    <name evidence="9 10" type="primary">mqo</name>
    <name evidence="10" type="ORF">METEAL_04210</name>
</gene>
<reference evidence="11" key="1">
    <citation type="journal article" date="2023" name="Int. J. Syst. Evol. Microbiol.">
        <title>Mesoterricola silvestris gen. nov., sp. nov., Mesoterricola sediminis sp. nov., Geothrix oryzae sp. nov., Geothrix edaphica sp. nov., Geothrix rubra sp. nov., and Geothrix limicola sp. nov., six novel members of Acidobacteriota isolated from soils.</title>
        <authorList>
            <person name="Itoh H."/>
            <person name="Sugisawa Y."/>
            <person name="Mise K."/>
            <person name="Xu Z."/>
            <person name="Kuniyasu M."/>
            <person name="Ushijima N."/>
            <person name="Kawano K."/>
            <person name="Kobayashi E."/>
            <person name="Shiratori Y."/>
            <person name="Masuda Y."/>
            <person name="Senoo K."/>
        </authorList>
    </citation>
    <scope>NUCLEOTIDE SEQUENCE [LARGE SCALE GENOMIC DNA]</scope>
    <source>
        <strain evidence="11">W79</strain>
    </source>
</reference>
<dbReference type="RefSeq" id="WP_316414134.1">
    <property type="nucleotide sequence ID" value="NZ_AP027080.1"/>
</dbReference>
<dbReference type="NCBIfam" id="NF003605">
    <property type="entry name" value="PRK05257.1-4"/>
    <property type="match status" value="1"/>
</dbReference>
<dbReference type="GO" id="GO:0006099">
    <property type="term" value="P:tricarboxylic acid cycle"/>
    <property type="evidence" value="ECO:0007669"/>
    <property type="project" value="UniProtKB-UniRule"/>
</dbReference>